<sequence length="139" mass="16488">MPYLRFTMTTYDEVDNCAYTAVVSPGYEKTILDPILDVLNSFYRRIKPYLSKKSPSCNCISYDFLDWFERERAPRLLSRHRMISSDDLHVALVDTLEKRGWEWIVPNETYHDPINKLCITTWTFKSKFILHLSSSFLCF</sequence>
<name>A0ABP0FX28_CLALP</name>
<dbReference type="EMBL" id="CAWYQH010000097">
    <property type="protein sequence ID" value="CAK8684161.1"/>
    <property type="molecule type" value="Genomic_DNA"/>
</dbReference>
<proteinExistence type="predicted"/>
<dbReference type="Proteomes" id="UP001642483">
    <property type="component" value="Unassembled WGS sequence"/>
</dbReference>
<keyword evidence="2" id="KW-1185">Reference proteome</keyword>
<evidence type="ECO:0000313" key="1">
    <source>
        <dbReference type="EMBL" id="CAK8684161.1"/>
    </source>
</evidence>
<accession>A0ABP0FX28</accession>
<gene>
    <name evidence="1" type="ORF">CVLEPA_LOCUS15157</name>
</gene>
<comment type="caution">
    <text evidence="1">The sequence shown here is derived from an EMBL/GenBank/DDBJ whole genome shotgun (WGS) entry which is preliminary data.</text>
</comment>
<evidence type="ECO:0000313" key="2">
    <source>
        <dbReference type="Proteomes" id="UP001642483"/>
    </source>
</evidence>
<organism evidence="1 2">
    <name type="scientific">Clavelina lepadiformis</name>
    <name type="common">Light-bulb sea squirt</name>
    <name type="synonym">Ascidia lepadiformis</name>
    <dbReference type="NCBI Taxonomy" id="159417"/>
    <lineage>
        <taxon>Eukaryota</taxon>
        <taxon>Metazoa</taxon>
        <taxon>Chordata</taxon>
        <taxon>Tunicata</taxon>
        <taxon>Ascidiacea</taxon>
        <taxon>Aplousobranchia</taxon>
        <taxon>Clavelinidae</taxon>
        <taxon>Clavelina</taxon>
    </lineage>
</organism>
<reference evidence="1 2" key="1">
    <citation type="submission" date="2024-02" db="EMBL/GenBank/DDBJ databases">
        <authorList>
            <person name="Daric V."/>
            <person name="Darras S."/>
        </authorList>
    </citation>
    <scope>NUCLEOTIDE SEQUENCE [LARGE SCALE GENOMIC DNA]</scope>
</reference>
<protein>
    <submittedName>
        <fullName evidence="1">Uncharacterized protein</fullName>
    </submittedName>
</protein>